<feature type="transmembrane region" description="Helical" evidence="1">
    <location>
        <begin position="105"/>
        <end position="124"/>
    </location>
</feature>
<name>A0A1A2EL33_MYCSD</name>
<keyword evidence="1" id="KW-1133">Transmembrane helix</keyword>
<dbReference type="AlphaFoldDB" id="A0A1A2EL33"/>
<evidence type="ECO:0008006" key="4">
    <source>
        <dbReference type="Google" id="ProtNLM"/>
    </source>
</evidence>
<dbReference type="RefSeq" id="WP_064855102.1">
    <property type="nucleotide sequence ID" value="NZ_LZIM01000015.1"/>
</dbReference>
<feature type="transmembrane region" description="Helical" evidence="1">
    <location>
        <begin position="164"/>
        <end position="182"/>
    </location>
</feature>
<sequence length="292" mass="29970">MAKETVVVLLALGAALFVAISDVIHQRSAHRVADESIGHLALFARLLADRRWWVGSGVAVVGFVLQAAALGLGSVLLVESLLVVSLLFALPLSARQSGRRLGRSVWMWAALLVAAETVIITVGNPTAGQARASFDTWIWVITVLGPAVVLCLVGARLRPGRVEAVLLAAASAISWGVVAVLTKGLVELIGDGLRPLVSSPELYAWAALAVAGTVFQQSSFRAGALTASLPTMTVLEPTVAAALGVALLGEVVRPGRSGGFLLAAALVVLVVAVAVLSRSEAVVDDDAAASAA</sequence>
<organism evidence="2 3">
    <name type="scientific">Mycolicibacter sinensis (strain JDM601)</name>
    <name type="common">Mycobacterium sinense</name>
    <dbReference type="NCBI Taxonomy" id="875328"/>
    <lineage>
        <taxon>Bacteria</taxon>
        <taxon>Bacillati</taxon>
        <taxon>Actinomycetota</taxon>
        <taxon>Actinomycetes</taxon>
        <taxon>Mycobacteriales</taxon>
        <taxon>Mycobacteriaceae</taxon>
        <taxon>Mycolicibacter</taxon>
    </lineage>
</organism>
<dbReference type="OrthoDB" id="4761185at2"/>
<feature type="transmembrane region" description="Helical" evidence="1">
    <location>
        <begin position="75"/>
        <end position="93"/>
    </location>
</feature>
<feature type="transmembrane region" description="Helical" evidence="1">
    <location>
        <begin position="6"/>
        <end position="24"/>
    </location>
</feature>
<dbReference type="PANTHER" id="PTHR40761:SF1">
    <property type="entry name" value="CONSERVED INTEGRAL MEMBRANE ALANINE VALINE AND LEUCINE RICH PROTEIN-RELATED"/>
    <property type="match status" value="1"/>
</dbReference>
<comment type="caution">
    <text evidence="2">The sequence shown here is derived from an EMBL/GenBank/DDBJ whole genome shotgun (WGS) entry which is preliminary data.</text>
</comment>
<accession>A0A1A2EL33</accession>
<feature type="transmembrane region" description="Helical" evidence="1">
    <location>
        <begin position="232"/>
        <end position="252"/>
    </location>
</feature>
<proteinExistence type="predicted"/>
<evidence type="ECO:0000313" key="2">
    <source>
        <dbReference type="EMBL" id="OBG06213.1"/>
    </source>
</evidence>
<reference evidence="3" key="1">
    <citation type="submission" date="2016-06" db="EMBL/GenBank/DDBJ databases">
        <authorList>
            <person name="Sutton G."/>
            <person name="Brinkac L."/>
            <person name="Sanka R."/>
            <person name="Adams M."/>
            <person name="Lau E."/>
            <person name="Mehaffy C."/>
            <person name="Tameris M."/>
            <person name="Hatherill M."/>
            <person name="Hanekom W."/>
            <person name="Mahomed H."/>
            <person name="Mcshane H."/>
        </authorList>
    </citation>
    <scope>NUCLEOTIDE SEQUENCE [LARGE SCALE GENOMIC DNA]</scope>
    <source>
        <strain evidence="3">852014-51077_SCH5608930-a</strain>
    </source>
</reference>
<evidence type="ECO:0000256" key="1">
    <source>
        <dbReference type="SAM" id="Phobius"/>
    </source>
</evidence>
<feature type="transmembrane region" description="Helical" evidence="1">
    <location>
        <begin position="52"/>
        <end position="69"/>
    </location>
</feature>
<dbReference type="NCBIfam" id="NF038012">
    <property type="entry name" value="DMT_1"/>
    <property type="match status" value="1"/>
</dbReference>
<gene>
    <name evidence="2" type="ORF">A5771_08615</name>
</gene>
<dbReference type="Proteomes" id="UP000093985">
    <property type="component" value="Unassembled WGS sequence"/>
</dbReference>
<protein>
    <recommendedName>
        <fullName evidence="4">Integral membrane alanine valine and leucine rich protein</fullName>
    </recommendedName>
</protein>
<keyword evidence="1" id="KW-0472">Membrane</keyword>
<dbReference type="EMBL" id="LZIN01000052">
    <property type="protein sequence ID" value="OBG06213.1"/>
    <property type="molecule type" value="Genomic_DNA"/>
</dbReference>
<keyword evidence="1" id="KW-0812">Transmembrane</keyword>
<evidence type="ECO:0000313" key="3">
    <source>
        <dbReference type="Proteomes" id="UP000093985"/>
    </source>
</evidence>
<dbReference type="PANTHER" id="PTHR40761">
    <property type="entry name" value="CONSERVED INTEGRAL MEMBRANE ALANINE VALINE AND LEUCINE RICH PROTEIN-RELATED"/>
    <property type="match status" value="1"/>
</dbReference>
<feature type="transmembrane region" description="Helical" evidence="1">
    <location>
        <begin position="258"/>
        <end position="276"/>
    </location>
</feature>
<feature type="transmembrane region" description="Helical" evidence="1">
    <location>
        <begin position="136"/>
        <end position="157"/>
    </location>
</feature>